<feature type="region of interest" description="Disordered" evidence="10">
    <location>
        <begin position="1"/>
        <end position="69"/>
    </location>
</feature>
<dbReference type="SUPFAM" id="SSF52540">
    <property type="entry name" value="P-loop containing nucleoside triphosphate hydrolases"/>
    <property type="match status" value="2"/>
</dbReference>
<keyword evidence="3" id="KW-0378">Hydrolase</keyword>
<evidence type="ECO:0000259" key="13">
    <source>
        <dbReference type="PROSITE" id="PS51195"/>
    </source>
</evidence>
<dbReference type="PANTHER" id="PTHR47959:SF21">
    <property type="entry name" value="DEAD-BOX HELICASE 56"/>
    <property type="match status" value="1"/>
</dbReference>
<keyword evidence="2" id="KW-0547">Nucleotide-binding</keyword>
<feature type="domain" description="Helicase C-terminal" evidence="12">
    <location>
        <begin position="309"/>
        <end position="508"/>
    </location>
</feature>
<dbReference type="Proteomes" id="UP000835052">
    <property type="component" value="Unassembled WGS sequence"/>
</dbReference>
<comment type="catalytic activity">
    <reaction evidence="8">
        <text>ATP + H2O = ADP + phosphate + H(+)</text>
        <dbReference type="Rhea" id="RHEA:13065"/>
        <dbReference type="ChEBI" id="CHEBI:15377"/>
        <dbReference type="ChEBI" id="CHEBI:15378"/>
        <dbReference type="ChEBI" id="CHEBI:30616"/>
        <dbReference type="ChEBI" id="CHEBI:43474"/>
        <dbReference type="ChEBI" id="CHEBI:456216"/>
        <dbReference type="EC" id="3.6.4.13"/>
    </reaction>
</comment>
<evidence type="ECO:0000256" key="10">
    <source>
        <dbReference type="SAM" id="MobiDB-lite"/>
    </source>
</evidence>
<evidence type="ECO:0000256" key="9">
    <source>
        <dbReference type="PROSITE-ProRule" id="PRU00552"/>
    </source>
</evidence>
<dbReference type="Gene3D" id="3.40.50.300">
    <property type="entry name" value="P-loop containing nucleotide triphosphate hydrolases"/>
    <property type="match status" value="2"/>
</dbReference>
<organism evidence="14 15">
    <name type="scientific">Caenorhabditis auriculariae</name>
    <dbReference type="NCBI Taxonomy" id="2777116"/>
    <lineage>
        <taxon>Eukaryota</taxon>
        <taxon>Metazoa</taxon>
        <taxon>Ecdysozoa</taxon>
        <taxon>Nematoda</taxon>
        <taxon>Chromadorea</taxon>
        <taxon>Rhabditida</taxon>
        <taxon>Rhabditina</taxon>
        <taxon>Rhabditomorpha</taxon>
        <taxon>Rhabditoidea</taxon>
        <taxon>Rhabditidae</taxon>
        <taxon>Peloderinae</taxon>
        <taxon>Caenorhabditis</taxon>
    </lineage>
</organism>
<feature type="region of interest" description="Disordered" evidence="10">
    <location>
        <begin position="402"/>
        <end position="427"/>
    </location>
</feature>
<feature type="compositionally biased region" description="Basic and acidic residues" evidence="10">
    <location>
        <begin position="22"/>
        <end position="36"/>
    </location>
</feature>
<dbReference type="Pfam" id="PF00271">
    <property type="entry name" value="Helicase_C"/>
    <property type="match status" value="1"/>
</dbReference>
<evidence type="ECO:0000256" key="4">
    <source>
        <dbReference type="ARBA" id="ARBA00022806"/>
    </source>
</evidence>
<dbReference type="InterPro" id="IPR001650">
    <property type="entry name" value="Helicase_C-like"/>
</dbReference>
<dbReference type="OrthoDB" id="1191041at2759"/>
<evidence type="ECO:0000256" key="7">
    <source>
        <dbReference type="ARBA" id="ARBA00038041"/>
    </source>
</evidence>
<accession>A0A8S1H565</accession>
<evidence type="ECO:0000313" key="15">
    <source>
        <dbReference type="Proteomes" id="UP000835052"/>
    </source>
</evidence>
<comment type="similarity">
    <text evidence="7">Belongs to the DEAD box helicase family. DDX56/DBP9 subfamily.</text>
</comment>
<dbReference type="EC" id="3.6.4.13" evidence="1"/>
<feature type="compositionally biased region" description="Basic residues" evidence="10">
    <location>
        <begin position="595"/>
        <end position="610"/>
    </location>
</feature>
<reference evidence="14" key="1">
    <citation type="submission" date="2020-10" db="EMBL/GenBank/DDBJ databases">
        <authorList>
            <person name="Kikuchi T."/>
        </authorList>
    </citation>
    <scope>NUCLEOTIDE SEQUENCE</scope>
    <source>
        <strain evidence="14">NKZ352</strain>
    </source>
</reference>
<dbReference type="InterPro" id="IPR011545">
    <property type="entry name" value="DEAD/DEAH_box_helicase_dom"/>
</dbReference>
<evidence type="ECO:0000256" key="1">
    <source>
        <dbReference type="ARBA" id="ARBA00012552"/>
    </source>
</evidence>
<evidence type="ECO:0000256" key="2">
    <source>
        <dbReference type="ARBA" id="ARBA00022741"/>
    </source>
</evidence>
<dbReference type="GO" id="GO:0016787">
    <property type="term" value="F:hydrolase activity"/>
    <property type="evidence" value="ECO:0007669"/>
    <property type="project" value="UniProtKB-KW"/>
</dbReference>
<keyword evidence="4" id="KW-0347">Helicase</keyword>
<dbReference type="PROSITE" id="PS51192">
    <property type="entry name" value="HELICASE_ATP_BIND_1"/>
    <property type="match status" value="1"/>
</dbReference>
<dbReference type="InterPro" id="IPR014001">
    <property type="entry name" value="Helicase_ATP-bd"/>
</dbReference>
<evidence type="ECO:0000256" key="5">
    <source>
        <dbReference type="ARBA" id="ARBA00022840"/>
    </source>
</evidence>
<dbReference type="SMART" id="SM00490">
    <property type="entry name" value="HELICc"/>
    <property type="match status" value="1"/>
</dbReference>
<feature type="compositionally biased region" description="Basic residues" evidence="10">
    <location>
        <begin position="52"/>
        <end position="69"/>
    </location>
</feature>
<dbReference type="EMBL" id="CAJGYM010000018">
    <property type="protein sequence ID" value="CAD6190959.1"/>
    <property type="molecule type" value="Genomic_DNA"/>
</dbReference>
<keyword evidence="5" id="KW-0067">ATP-binding</keyword>
<dbReference type="SMART" id="SM00487">
    <property type="entry name" value="DEXDc"/>
    <property type="match status" value="1"/>
</dbReference>
<dbReference type="AlphaFoldDB" id="A0A8S1H565"/>
<evidence type="ECO:0000259" key="11">
    <source>
        <dbReference type="PROSITE" id="PS51192"/>
    </source>
</evidence>
<feature type="domain" description="Helicase ATP-binding" evidence="11">
    <location>
        <begin position="120"/>
        <end position="296"/>
    </location>
</feature>
<dbReference type="CDD" id="cd18787">
    <property type="entry name" value="SF2_C_DEAD"/>
    <property type="match status" value="1"/>
</dbReference>
<dbReference type="InterPro" id="IPR027417">
    <property type="entry name" value="P-loop_NTPase"/>
</dbReference>
<keyword evidence="6" id="KW-0694">RNA-binding</keyword>
<evidence type="ECO:0000256" key="8">
    <source>
        <dbReference type="ARBA" id="ARBA00047984"/>
    </source>
</evidence>
<proteinExistence type="inferred from homology"/>
<dbReference type="InterPro" id="IPR014014">
    <property type="entry name" value="RNA_helicase_DEAD_Q_motif"/>
</dbReference>
<comment type="caution">
    <text evidence="14">The sequence shown here is derived from an EMBL/GenBank/DDBJ whole genome shotgun (WGS) entry which is preliminary data.</text>
</comment>
<evidence type="ECO:0000256" key="3">
    <source>
        <dbReference type="ARBA" id="ARBA00022801"/>
    </source>
</evidence>
<dbReference type="GO" id="GO:0003724">
    <property type="term" value="F:RNA helicase activity"/>
    <property type="evidence" value="ECO:0007669"/>
    <property type="project" value="UniProtKB-EC"/>
</dbReference>
<evidence type="ECO:0000259" key="12">
    <source>
        <dbReference type="PROSITE" id="PS51194"/>
    </source>
</evidence>
<gene>
    <name evidence="14" type="ORF">CAUJ_LOCUS6878</name>
</gene>
<feature type="short sequence motif" description="Q motif" evidence="9">
    <location>
        <begin position="89"/>
        <end position="117"/>
    </location>
</feature>
<feature type="domain" description="DEAD-box RNA helicase Q" evidence="13">
    <location>
        <begin position="89"/>
        <end position="117"/>
    </location>
</feature>
<dbReference type="PROSITE" id="PS51195">
    <property type="entry name" value="Q_MOTIF"/>
    <property type="match status" value="1"/>
</dbReference>
<dbReference type="PROSITE" id="PS51194">
    <property type="entry name" value="HELICASE_CTER"/>
    <property type="match status" value="1"/>
</dbReference>
<evidence type="ECO:0000313" key="14">
    <source>
        <dbReference type="EMBL" id="CAD6190959.1"/>
    </source>
</evidence>
<dbReference type="GO" id="GO:0003723">
    <property type="term" value="F:RNA binding"/>
    <property type="evidence" value="ECO:0007669"/>
    <property type="project" value="UniProtKB-KW"/>
</dbReference>
<dbReference type="InterPro" id="IPR050079">
    <property type="entry name" value="DEAD_box_RNA_helicase"/>
</dbReference>
<dbReference type="PANTHER" id="PTHR47959">
    <property type="entry name" value="ATP-DEPENDENT RNA HELICASE RHLE-RELATED"/>
    <property type="match status" value="1"/>
</dbReference>
<name>A0A8S1H565_9PELO</name>
<sequence length="631" mass="71170">MGADGNVEIKKKKKKGVQFAPIEEKKSDEQKVGNEKKKNKIVTEVEQLEPKTKKRRRRERVKGSEKRRKLMESLVGPEVERLEFEGEKKQFSDFGLDERILKGVGQMGWKDPTQVQESLVGLALEDKNVMARARTGSGKTGAFLLPVIHKMIAASANFDGSIGPMAIIVAPTKELITQVFKLAQKIIEPLPFLQALNLCDFNEEENSLWVEDQSQIVVTTPGKLLKMLSLRKSYCSQLRHLVLDEADLLLSFGYEDEMTLIRASLPPSYQCIMTSATLKDDMTSLKKLFMTGPVVTVKLTEGDLPNADQLMQYHVTCENDEQRFSILVAMFKLKLVIGRTIVFVNNIDRCYKLSLVLRAFGIKSCILNSAMPANSRCHVINQFNDGMFPVVIASDVTDADGSRLADADVQPESSKPKRKGEKLDQEAGVSRGIDFHQVSNVVNFDFPQTTDAYIHRVGRTARGFNKGTALSFCTPEERGYLDAVQADINEQMGKEVLTPYQFRITDLDSFVLRTREALSKCSKGVIKKARMKEIRQEIMRSANLQSFFAKNEREKLLMQTDCHPISLKLQSPAIADVTDYMVPEALKGIDYSTSTRRKGKLGQRHRKKTKMGAQQKKFVRKNKDPLRSFNI</sequence>
<evidence type="ECO:0000256" key="6">
    <source>
        <dbReference type="ARBA" id="ARBA00022884"/>
    </source>
</evidence>
<feature type="region of interest" description="Disordered" evidence="10">
    <location>
        <begin position="593"/>
        <end position="615"/>
    </location>
</feature>
<dbReference type="Pfam" id="PF00270">
    <property type="entry name" value="DEAD"/>
    <property type="match status" value="1"/>
</dbReference>
<dbReference type="GO" id="GO:0005829">
    <property type="term" value="C:cytosol"/>
    <property type="evidence" value="ECO:0007669"/>
    <property type="project" value="TreeGrafter"/>
</dbReference>
<dbReference type="GO" id="GO:0005524">
    <property type="term" value="F:ATP binding"/>
    <property type="evidence" value="ECO:0007669"/>
    <property type="project" value="UniProtKB-KW"/>
</dbReference>
<keyword evidence="15" id="KW-1185">Reference proteome</keyword>
<protein>
    <recommendedName>
        <fullName evidence="1">RNA helicase</fullName>
        <ecNumber evidence="1">3.6.4.13</ecNumber>
    </recommendedName>
</protein>